<dbReference type="InterPro" id="IPR045257">
    <property type="entry name" value="E2/Pdx1"/>
</dbReference>
<proteinExistence type="predicted"/>
<dbReference type="AlphaFoldDB" id="A0A5C8UF55"/>
<dbReference type="InterPro" id="IPR023213">
    <property type="entry name" value="CAT-like_dom_sf"/>
</dbReference>
<comment type="caution">
    <text evidence="3">The sequence shown here is derived from an EMBL/GenBank/DDBJ whole genome shotgun (WGS) entry which is preliminary data.</text>
</comment>
<dbReference type="SUPFAM" id="SSF52777">
    <property type="entry name" value="CoA-dependent acyltransferases"/>
    <property type="match status" value="1"/>
</dbReference>
<dbReference type="EMBL" id="VRMG01000091">
    <property type="protein sequence ID" value="TXN26339.1"/>
    <property type="molecule type" value="Genomic_DNA"/>
</dbReference>
<dbReference type="InterPro" id="IPR001078">
    <property type="entry name" value="2-oxoacid_DH_actylTfrase"/>
</dbReference>
<reference evidence="3 4" key="1">
    <citation type="submission" date="2019-08" db="EMBL/GenBank/DDBJ databases">
        <title>Bacterial whole genome sequence for Glaciihabitans sp. CHu50b-6-2.</title>
        <authorList>
            <person name="Jin L."/>
        </authorList>
    </citation>
    <scope>NUCLEOTIDE SEQUENCE [LARGE SCALE GENOMIC DNA]</scope>
    <source>
        <strain evidence="3 4">CHu50b-6-2</strain>
    </source>
</reference>
<dbReference type="PANTHER" id="PTHR23151:SF90">
    <property type="entry name" value="DIHYDROLIPOYLLYSINE-RESIDUE ACETYLTRANSFERASE COMPONENT OF PYRUVATE DEHYDROGENASE COMPLEX, MITOCHONDRIAL-RELATED"/>
    <property type="match status" value="1"/>
</dbReference>
<feature type="domain" description="2-oxoacid dehydrogenase acyltransferase catalytic" evidence="2">
    <location>
        <begin position="22"/>
        <end position="155"/>
    </location>
</feature>
<dbReference type="Proteomes" id="UP000321379">
    <property type="component" value="Unassembled WGS sequence"/>
</dbReference>
<keyword evidence="4" id="KW-1185">Reference proteome</keyword>
<evidence type="ECO:0000259" key="2">
    <source>
        <dbReference type="Pfam" id="PF00198"/>
    </source>
</evidence>
<name>A0A5C8UF55_9MICO</name>
<dbReference type="GO" id="GO:0045254">
    <property type="term" value="C:pyruvate dehydrogenase complex"/>
    <property type="evidence" value="ECO:0007669"/>
    <property type="project" value="InterPro"/>
</dbReference>
<sequence>APGRPRKPGKLPATATAAAAESAERSARLRRSIGVLMARSKKSIPHYYLSTTIDLRAATAWLQSANAQRSIAERVVPAALLLQATALAARDIPELNGFYADDAFPPSSAVHLGVALALRQGGLVAPAIHDADSLSLDDLMAGLRDLVGRARSGRL</sequence>
<feature type="non-terminal residue" evidence="3">
    <location>
        <position position="155"/>
    </location>
</feature>
<organism evidence="3 4">
    <name type="scientific">Lacisediminihabitans profunda</name>
    <dbReference type="NCBI Taxonomy" id="2594790"/>
    <lineage>
        <taxon>Bacteria</taxon>
        <taxon>Bacillati</taxon>
        <taxon>Actinomycetota</taxon>
        <taxon>Actinomycetes</taxon>
        <taxon>Micrococcales</taxon>
        <taxon>Microbacteriaceae</taxon>
        <taxon>Lacisediminihabitans</taxon>
    </lineage>
</organism>
<dbReference type="PANTHER" id="PTHR23151">
    <property type="entry name" value="DIHYDROLIPOAMIDE ACETYL/SUCCINYL-TRANSFERASE-RELATED"/>
    <property type="match status" value="1"/>
</dbReference>
<protein>
    <submittedName>
        <fullName evidence="3">2-oxo acid dehydrogenase subunit E2</fullName>
    </submittedName>
</protein>
<dbReference type="Pfam" id="PF00198">
    <property type="entry name" value="2-oxoacid_dh"/>
    <property type="match status" value="1"/>
</dbReference>
<feature type="region of interest" description="Disordered" evidence="1">
    <location>
        <begin position="1"/>
        <end position="22"/>
    </location>
</feature>
<gene>
    <name evidence="3" type="ORF">FVP33_19185</name>
</gene>
<dbReference type="GO" id="GO:0016746">
    <property type="term" value="F:acyltransferase activity"/>
    <property type="evidence" value="ECO:0007669"/>
    <property type="project" value="InterPro"/>
</dbReference>
<evidence type="ECO:0000313" key="4">
    <source>
        <dbReference type="Proteomes" id="UP000321379"/>
    </source>
</evidence>
<dbReference type="Gene3D" id="3.30.559.10">
    <property type="entry name" value="Chloramphenicol acetyltransferase-like domain"/>
    <property type="match status" value="1"/>
</dbReference>
<accession>A0A5C8UF55</accession>
<dbReference type="GO" id="GO:0006086">
    <property type="term" value="P:pyruvate decarboxylation to acetyl-CoA"/>
    <property type="evidence" value="ECO:0007669"/>
    <property type="project" value="InterPro"/>
</dbReference>
<evidence type="ECO:0000313" key="3">
    <source>
        <dbReference type="EMBL" id="TXN26339.1"/>
    </source>
</evidence>
<evidence type="ECO:0000256" key="1">
    <source>
        <dbReference type="SAM" id="MobiDB-lite"/>
    </source>
</evidence>
<feature type="non-terminal residue" evidence="3">
    <location>
        <position position="1"/>
    </location>
</feature>